<comment type="caution">
    <text evidence="2">The sequence shown here is derived from an EMBL/GenBank/DDBJ whole genome shotgun (WGS) entry which is preliminary data.</text>
</comment>
<organism evidence="2 3">
    <name type="scientific">Streptomyces cellostaticus</name>
    <dbReference type="NCBI Taxonomy" id="67285"/>
    <lineage>
        <taxon>Bacteria</taxon>
        <taxon>Bacillati</taxon>
        <taxon>Actinomycetota</taxon>
        <taxon>Actinomycetes</taxon>
        <taxon>Kitasatosporales</taxon>
        <taxon>Streptomycetaceae</taxon>
        <taxon>Streptomyces</taxon>
    </lineage>
</organism>
<name>A0A101NDI4_9ACTN</name>
<evidence type="ECO:0000313" key="2">
    <source>
        <dbReference type="EMBL" id="KUM91211.1"/>
    </source>
</evidence>
<evidence type="ECO:0000256" key="1">
    <source>
        <dbReference type="SAM" id="MobiDB-lite"/>
    </source>
</evidence>
<dbReference type="RefSeq" id="WP_067009159.1">
    <property type="nucleotide sequence ID" value="NZ_BNDU01000004.1"/>
</dbReference>
<dbReference type="STRING" id="67285.AQI88_37990"/>
<proteinExistence type="predicted"/>
<reference evidence="2 3" key="1">
    <citation type="submission" date="2015-10" db="EMBL/GenBank/DDBJ databases">
        <title>Draft genome sequence of Streptomyces cellostaticus DSM 40189, type strain for the species Streptomyces cellostaticus.</title>
        <authorList>
            <person name="Ruckert C."/>
            <person name="Winkler A."/>
            <person name="Kalinowski J."/>
            <person name="Kampfer P."/>
            <person name="Glaeser S."/>
        </authorList>
    </citation>
    <scope>NUCLEOTIDE SEQUENCE [LARGE SCALE GENOMIC DNA]</scope>
    <source>
        <strain evidence="2 3">DSM 40189</strain>
    </source>
</reference>
<protein>
    <submittedName>
        <fullName evidence="2">Uncharacterized protein</fullName>
    </submittedName>
</protein>
<dbReference type="EMBL" id="LMWL01000082">
    <property type="protein sequence ID" value="KUM91211.1"/>
    <property type="molecule type" value="Genomic_DNA"/>
</dbReference>
<accession>A0A101NDI4</accession>
<dbReference type="OrthoDB" id="9758333at2"/>
<dbReference type="Proteomes" id="UP000054241">
    <property type="component" value="Unassembled WGS sequence"/>
</dbReference>
<dbReference type="AlphaFoldDB" id="A0A101NDI4"/>
<feature type="region of interest" description="Disordered" evidence="1">
    <location>
        <begin position="65"/>
        <end position="96"/>
    </location>
</feature>
<keyword evidence="3" id="KW-1185">Reference proteome</keyword>
<gene>
    <name evidence="2" type="ORF">AQI88_37990</name>
</gene>
<sequence>MTEANATAYRDTSPNGLFAPDEYLTWLENGAFSVDWWDMHNGTDCAEHPFPGVLRHRRDRAGMPFRLDSPACPHRARGSGSGPPTASATVDFRWIR</sequence>
<evidence type="ECO:0000313" key="3">
    <source>
        <dbReference type="Proteomes" id="UP000054241"/>
    </source>
</evidence>